<name>A0ABQ1M550_9SPHI</name>
<evidence type="ECO:0000259" key="1">
    <source>
        <dbReference type="Pfam" id="PF14292"/>
    </source>
</evidence>
<feature type="domain" description="SusE outer membrane protein" evidence="1">
    <location>
        <begin position="37"/>
        <end position="136"/>
    </location>
</feature>
<dbReference type="Pfam" id="PF17138">
    <property type="entry name" value="DUF5111"/>
    <property type="match status" value="1"/>
</dbReference>
<dbReference type="Pfam" id="PF14292">
    <property type="entry name" value="SusE"/>
    <property type="match status" value="1"/>
</dbReference>
<reference evidence="4" key="1">
    <citation type="journal article" date="2019" name="Int. J. Syst. Evol. Microbiol.">
        <title>The Global Catalogue of Microorganisms (GCM) 10K type strain sequencing project: providing services to taxonomists for standard genome sequencing and annotation.</title>
        <authorList>
            <consortium name="The Broad Institute Genomics Platform"/>
            <consortium name="The Broad Institute Genome Sequencing Center for Infectious Disease"/>
            <person name="Wu L."/>
            <person name="Ma J."/>
        </authorList>
    </citation>
    <scope>NUCLEOTIDE SEQUENCE [LARGE SCALE GENOMIC DNA]</scope>
    <source>
        <strain evidence="4">CGMCC 1.15342</strain>
    </source>
</reference>
<proteinExistence type="predicted"/>
<dbReference type="PROSITE" id="PS51257">
    <property type="entry name" value="PROKAR_LIPOPROTEIN"/>
    <property type="match status" value="1"/>
</dbReference>
<dbReference type="SUPFAM" id="SSF81296">
    <property type="entry name" value="E set domains"/>
    <property type="match status" value="1"/>
</dbReference>
<evidence type="ECO:0000313" key="4">
    <source>
        <dbReference type="Proteomes" id="UP000597338"/>
    </source>
</evidence>
<feature type="domain" description="DUF5111" evidence="2">
    <location>
        <begin position="167"/>
        <end position="262"/>
    </location>
</feature>
<evidence type="ECO:0000259" key="2">
    <source>
        <dbReference type="Pfam" id="PF17138"/>
    </source>
</evidence>
<dbReference type="Proteomes" id="UP000597338">
    <property type="component" value="Unassembled WGS sequence"/>
</dbReference>
<comment type="caution">
    <text evidence="3">The sequence shown here is derived from an EMBL/GenBank/DDBJ whole genome shotgun (WGS) entry which is preliminary data.</text>
</comment>
<dbReference type="Gene3D" id="2.60.40.10">
    <property type="entry name" value="Immunoglobulins"/>
    <property type="match status" value="1"/>
</dbReference>
<accession>A0ABQ1M550</accession>
<organism evidence="3 4">
    <name type="scientific">Parapedobacter defluvii</name>
    <dbReference type="NCBI Taxonomy" id="2045106"/>
    <lineage>
        <taxon>Bacteria</taxon>
        <taxon>Pseudomonadati</taxon>
        <taxon>Bacteroidota</taxon>
        <taxon>Sphingobacteriia</taxon>
        <taxon>Sphingobacteriales</taxon>
        <taxon>Sphingobacteriaceae</taxon>
        <taxon>Parapedobacter</taxon>
    </lineage>
</organism>
<dbReference type="InterPro" id="IPR014756">
    <property type="entry name" value="Ig_E-set"/>
</dbReference>
<evidence type="ECO:0000313" key="3">
    <source>
        <dbReference type="EMBL" id="GGC34860.1"/>
    </source>
</evidence>
<dbReference type="EMBL" id="BMIK01000010">
    <property type="protein sequence ID" value="GGC34860.1"/>
    <property type="molecule type" value="Genomic_DNA"/>
</dbReference>
<protein>
    <recommendedName>
        <fullName evidence="5">DUF5111 domain-containing protein</fullName>
    </recommendedName>
</protein>
<dbReference type="InterPro" id="IPR013783">
    <property type="entry name" value="Ig-like_fold"/>
</dbReference>
<evidence type="ECO:0008006" key="5">
    <source>
        <dbReference type="Google" id="ProtNLM"/>
    </source>
</evidence>
<dbReference type="InterPro" id="IPR025970">
    <property type="entry name" value="SusE"/>
</dbReference>
<gene>
    <name evidence="3" type="ORF">GCM10011386_28750</name>
</gene>
<sequence length="360" mass="39733">MMKTIEKIYRAGRLFTCAIAAMACEKSGDVVVATGFSDAELSATTESVVLSEDQKDELALQLLWNTGEMQLTGGYDAKSVAIKTTVQFSLDEAFTTVARSQEVGSASLSYTHTKFNELALALGFEPDESTPLYVRVLSQLAANVAPKYSNVLRIAVTPYLPLGAADYLFMATNDFSAFPWKLCSREEDGRYDGFVRVDQWYNFYLTSEESAAAETIYGSYPEDGNQYRLHAGADRWNLWTSNGGYLYLQADVNALTWSETVVQSLSVTGDFNGWSTDATPLTYDSGRNVWTASITTTEAEQWGIKILVNGDWGFFFGVGPEEGQCTLYRADASGFPYPHVGTHTLTLDLSDPKAFRYTVD</sequence>
<dbReference type="RefSeq" id="WP_188751884.1">
    <property type="nucleotide sequence ID" value="NZ_BMIK01000010.1"/>
</dbReference>
<keyword evidence="4" id="KW-1185">Reference proteome</keyword>
<dbReference type="InterPro" id="IPR033404">
    <property type="entry name" value="DUF5111"/>
</dbReference>